<feature type="signal peptide" evidence="1">
    <location>
        <begin position="1"/>
        <end position="20"/>
    </location>
</feature>
<evidence type="ECO:0000256" key="1">
    <source>
        <dbReference type="SAM" id="SignalP"/>
    </source>
</evidence>
<feature type="chain" id="PRO_5046711693" evidence="1">
    <location>
        <begin position="21"/>
        <end position="311"/>
    </location>
</feature>
<dbReference type="Pfam" id="PF13449">
    <property type="entry name" value="Phytase-like"/>
    <property type="match status" value="1"/>
</dbReference>
<sequence length="311" mass="34420">MIKHSLFSFVCMFLSPLVMAAEISPAKLLASYWVDNSAGLDISGLSFCADNLLAVSDKNSGEVYSLQFQGRGADLVSYLQLSGLGVPERDEPESLWMAFKELFRPADELDFEGVSCDGNTIYLVSEHYNRIVVVDDQGGANWQKHPWSAIAKSQGYLQKTNASSEGLVKAGDTFWVAMEREPRGLLKLSPSGKVRLFTIPPVAGLDFSGRSKDLTGLDYYDGALFTLERNAHAVCRRVLPSLKAEWCLDYRALEESPDRVYEETRYGKGEGLAVNEQGIFVVLDNNNVGRAQAPEDKRALLLHLAFPDHSQ</sequence>
<comment type="caution">
    <text evidence="3">The sequence shown here is derived from an EMBL/GenBank/DDBJ whole genome shotgun (WGS) entry which is preliminary data.</text>
</comment>
<dbReference type="SUPFAM" id="SSF63825">
    <property type="entry name" value="YWTD domain"/>
    <property type="match status" value="1"/>
</dbReference>
<proteinExistence type="predicted"/>
<keyword evidence="4" id="KW-1185">Reference proteome</keyword>
<reference evidence="3 4" key="1">
    <citation type="submission" date="2024-08" db="EMBL/GenBank/DDBJ databases">
        <authorList>
            <person name="Ishaq N."/>
        </authorList>
    </citation>
    <scope>NUCLEOTIDE SEQUENCE [LARGE SCALE GENOMIC DNA]</scope>
    <source>
        <strain evidence="3 4">DSM 18651</strain>
    </source>
</reference>
<organism evidence="3 4">
    <name type="scientific">Microbulbifer epialgicus</name>
    <dbReference type="NCBI Taxonomy" id="393907"/>
    <lineage>
        <taxon>Bacteria</taxon>
        <taxon>Pseudomonadati</taxon>
        <taxon>Pseudomonadota</taxon>
        <taxon>Gammaproteobacteria</taxon>
        <taxon>Cellvibrionales</taxon>
        <taxon>Microbulbiferaceae</taxon>
        <taxon>Microbulbifer</taxon>
    </lineage>
</organism>
<evidence type="ECO:0000313" key="3">
    <source>
        <dbReference type="EMBL" id="MFA0809967.1"/>
    </source>
</evidence>
<evidence type="ECO:0000259" key="2">
    <source>
        <dbReference type="Pfam" id="PF13449"/>
    </source>
</evidence>
<dbReference type="Proteomes" id="UP001569428">
    <property type="component" value="Unassembled WGS sequence"/>
</dbReference>
<name>A0ABV4NVD4_9GAMM</name>
<feature type="domain" description="Phytase-like" evidence="2">
    <location>
        <begin position="42"/>
        <end position="182"/>
    </location>
</feature>
<accession>A0ABV4NVD4</accession>
<evidence type="ECO:0000313" key="4">
    <source>
        <dbReference type="Proteomes" id="UP001569428"/>
    </source>
</evidence>
<gene>
    <name evidence="3" type="ORF">ACCI49_03455</name>
</gene>
<dbReference type="EMBL" id="JBGMEK010000004">
    <property type="protein sequence ID" value="MFA0809967.1"/>
    <property type="molecule type" value="Genomic_DNA"/>
</dbReference>
<keyword evidence="1" id="KW-0732">Signal</keyword>
<dbReference type="RefSeq" id="WP_371837582.1">
    <property type="nucleotide sequence ID" value="NZ_JBGMEK010000004.1"/>
</dbReference>
<dbReference type="InterPro" id="IPR027372">
    <property type="entry name" value="Phytase-like_dom"/>
</dbReference>
<protein>
    <submittedName>
        <fullName evidence="3">Esterase-like activity of phytase family protein</fullName>
    </submittedName>
</protein>